<protein>
    <submittedName>
        <fullName evidence="1">Uncharacterized protein</fullName>
    </submittedName>
</protein>
<reference evidence="1" key="1">
    <citation type="journal article" date="2019" name="bioRxiv">
        <title>The Genome of the Zebra Mussel, Dreissena polymorpha: A Resource for Invasive Species Research.</title>
        <authorList>
            <person name="McCartney M.A."/>
            <person name="Auch B."/>
            <person name="Kono T."/>
            <person name="Mallez S."/>
            <person name="Zhang Y."/>
            <person name="Obille A."/>
            <person name="Becker A."/>
            <person name="Abrahante J.E."/>
            <person name="Garbe J."/>
            <person name="Badalamenti J.P."/>
            <person name="Herman A."/>
            <person name="Mangelson H."/>
            <person name="Liachko I."/>
            <person name="Sullivan S."/>
            <person name="Sone E.D."/>
            <person name="Koren S."/>
            <person name="Silverstein K.A.T."/>
            <person name="Beckman K.B."/>
            <person name="Gohl D.M."/>
        </authorList>
    </citation>
    <scope>NUCLEOTIDE SEQUENCE</scope>
    <source>
        <strain evidence="1">Duluth1</strain>
        <tissue evidence="1">Whole animal</tissue>
    </source>
</reference>
<comment type="caution">
    <text evidence="1">The sequence shown here is derived from an EMBL/GenBank/DDBJ whole genome shotgun (WGS) entry which is preliminary data.</text>
</comment>
<evidence type="ECO:0000313" key="1">
    <source>
        <dbReference type="EMBL" id="KAH3728178.1"/>
    </source>
</evidence>
<name>A0A9D4CMM1_DREPO</name>
<keyword evidence="2" id="KW-1185">Reference proteome</keyword>
<gene>
    <name evidence="1" type="ORF">DPMN_054126</name>
</gene>
<dbReference type="EMBL" id="JAIWYP010000012">
    <property type="protein sequence ID" value="KAH3728178.1"/>
    <property type="molecule type" value="Genomic_DNA"/>
</dbReference>
<proteinExistence type="predicted"/>
<sequence>MDGASVNENLHVFEDITDDTTYTDWLDLMTWKKDAVRKHRVGPETPYYCFICTCSQDNERLYVDCTDKV</sequence>
<dbReference type="AlphaFoldDB" id="A0A9D4CMM1"/>
<dbReference type="Proteomes" id="UP000828390">
    <property type="component" value="Unassembled WGS sequence"/>
</dbReference>
<organism evidence="1 2">
    <name type="scientific">Dreissena polymorpha</name>
    <name type="common">Zebra mussel</name>
    <name type="synonym">Mytilus polymorpha</name>
    <dbReference type="NCBI Taxonomy" id="45954"/>
    <lineage>
        <taxon>Eukaryota</taxon>
        <taxon>Metazoa</taxon>
        <taxon>Spiralia</taxon>
        <taxon>Lophotrochozoa</taxon>
        <taxon>Mollusca</taxon>
        <taxon>Bivalvia</taxon>
        <taxon>Autobranchia</taxon>
        <taxon>Heteroconchia</taxon>
        <taxon>Euheterodonta</taxon>
        <taxon>Imparidentia</taxon>
        <taxon>Neoheterodontei</taxon>
        <taxon>Myida</taxon>
        <taxon>Dreissenoidea</taxon>
        <taxon>Dreissenidae</taxon>
        <taxon>Dreissena</taxon>
    </lineage>
</organism>
<reference evidence="1" key="2">
    <citation type="submission" date="2020-11" db="EMBL/GenBank/DDBJ databases">
        <authorList>
            <person name="McCartney M.A."/>
            <person name="Auch B."/>
            <person name="Kono T."/>
            <person name="Mallez S."/>
            <person name="Becker A."/>
            <person name="Gohl D.M."/>
            <person name="Silverstein K.A.T."/>
            <person name="Koren S."/>
            <person name="Bechman K.B."/>
            <person name="Herman A."/>
            <person name="Abrahante J.E."/>
            <person name="Garbe J."/>
        </authorList>
    </citation>
    <scope>NUCLEOTIDE SEQUENCE</scope>
    <source>
        <strain evidence="1">Duluth1</strain>
        <tissue evidence="1">Whole animal</tissue>
    </source>
</reference>
<evidence type="ECO:0000313" key="2">
    <source>
        <dbReference type="Proteomes" id="UP000828390"/>
    </source>
</evidence>
<accession>A0A9D4CMM1</accession>